<dbReference type="PANTHER" id="PTHR21681">
    <property type="entry name" value="EUKARYOTIC TRANSLATION INITIATION FACTOR 3 SUBUNIT J"/>
    <property type="match status" value="1"/>
</dbReference>
<evidence type="ECO:0000313" key="7">
    <source>
        <dbReference type="RefSeq" id="XP_031566450.1"/>
    </source>
</evidence>
<dbReference type="OrthoDB" id="20381at2759"/>
<reference evidence="7" key="1">
    <citation type="submission" date="2025-08" db="UniProtKB">
        <authorList>
            <consortium name="RefSeq"/>
        </authorList>
    </citation>
    <scope>IDENTIFICATION</scope>
    <source>
        <tissue evidence="7">Tentacle</tissue>
    </source>
</reference>
<dbReference type="GO" id="GO:0016282">
    <property type="term" value="C:eukaryotic 43S preinitiation complex"/>
    <property type="evidence" value="ECO:0007669"/>
    <property type="project" value="UniProtKB-UniRule"/>
</dbReference>
<comment type="subcellular location">
    <subcellularLocation>
        <location evidence="4">Cytoplasm</location>
    </subcellularLocation>
</comment>
<feature type="compositionally biased region" description="Basic and acidic residues" evidence="5">
    <location>
        <begin position="22"/>
        <end position="31"/>
    </location>
</feature>
<accession>A0A6P8IIF1</accession>
<dbReference type="GO" id="GO:0001732">
    <property type="term" value="P:formation of cytoplasmic translation initiation complex"/>
    <property type="evidence" value="ECO:0007669"/>
    <property type="project" value="UniProtKB-UniRule"/>
</dbReference>
<dbReference type="AlphaFoldDB" id="A0A6P8IIF1"/>
<feature type="compositionally biased region" description="Basic and acidic residues" evidence="5">
    <location>
        <begin position="52"/>
        <end position="68"/>
    </location>
</feature>
<keyword evidence="1 4" id="KW-0963">Cytoplasm</keyword>
<dbReference type="GeneID" id="116301515"/>
<keyword evidence="2 4" id="KW-0396">Initiation factor</keyword>
<dbReference type="InterPro" id="IPR023194">
    <property type="entry name" value="eIF3-like_dom_sf"/>
</dbReference>
<evidence type="ECO:0000256" key="2">
    <source>
        <dbReference type="ARBA" id="ARBA00022540"/>
    </source>
</evidence>
<feature type="region of interest" description="Disordered" evidence="5">
    <location>
        <begin position="1"/>
        <end position="91"/>
    </location>
</feature>
<comment type="subunit">
    <text evidence="4">Component of the eukaryotic translation initiation factor 3 (eIF-3) complex.</text>
</comment>
<dbReference type="Gene3D" id="1.10.246.60">
    <property type="entry name" value="Eukaryotic translation initiation factor 3 like domains"/>
    <property type="match status" value="1"/>
</dbReference>
<evidence type="ECO:0000256" key="3">
    <source>
        <dbReference type="ARBA" id="ARBA00022917"/>
    </source>
</evidence>
<comment type="similarity">
    <text evidence="4">Belongs to the eIF-3 subunit J family.</text>
</comment>
<evidence type="ECO:0000256" key="5">
    <source>
        <dbReference type="SAM" id="MobiDB-lite"/>
    </source>
</evidence>
<keyword evidence="6" id="KW-1185">Reference proteome</keyword>
<gene>
    <name evidence="7" type="primary">LOC116301515</name>
</gene>
<name>A0A6P8IIF1_ACTTE</name>
<dbReference type="GO" id="GO:0033290">
    <property type="term" value="C:eukaryotic 48S preinitiation complex"/>
    <property type="evidence" value="ECO:0007669"/>
    <property type="project" value="UniProtKB-UniRule"/>
</dbReference>
<proteinExistence type="inferred from homology"/>
<feature type="compositionally biased region" description="Basic and acidic residues" evidence="5">
    <location>
        <begin position="75"/>
        <end position="91"/>
    </location>
</feature>
<dbReference type="Pfam" id="PF08597">
    <property type="entry name" value="eIF3_subunit"/>
    <property type="match status" value="1"/>
</dbReference>
<dbReference type="GO" id="GO:0005852">
    <property type="term" value="C:eukaryotic translation initiation factor 3 complex"/>
    <property type="evidence" value="ECO:0007669"/>
    <property type="project" value="UniProtKB-UniRule"/>
</dbReference>
<dbReference type="PANTHER" id="PTHR21681:SF0">
    <property type="entry name" value="EUKARYOTIC TRANSLATION INITIATION FACTOR 3 SUBUNIT J"/>
    <property type="match status" value="1"/>
</dbReference>
<dbReference type="Proteomes" id="UP000515163">
    <property type="component" value="Unplaced"/>
</dbReference>
<protein>
    <recommendedName>
        <fullName evidence="4">Eukaryotic translation initiation factor 3 subunit J</fullName>
        <shortName evidence="4">eIF3j</shortName>
    </recommendedName>
</protein>
<keyword evidence="3 4" id="KW-0648">Protein biosynthesis</keyword>
<dbReference type="InterPro" id="IPR013906">
    <property type="entry name" value="eIF3j"/>
</dbReference>
<evidence type="ECO:0000256" key="4">
    <source>
        <dbReference type="HAMAP-Rule" id="MF_03009"/>
    </source>
</evidence>
<dbReference type="RefSeq" id="XP_031566450.1">
    <property type="nucleotide sequence ID" value="XM_031710590.1"/>
</dbReference>
<evidence type="ECO:0000256" key="1">
    <source>
        <dbReference type="ARBA" id="ARBA00022490"/>
    </source>
</evidence>
<comment type="function">
    <text evidence="4">Component of the eukaryotic translation initiation factor 3 (eIF-3) complex, which is involved in protein synthesis of a specialized repertoire of mRNAs and, together with other initiation factors, stimulates binding of mRNA and methionyl-tRNAi to the 40S ribosome. The eIF-3 complex specifically targets and initiates translation of a subset of mRNAs involved in cell proliferation.</text>
</comment>
<sequence>MSSTNHTNMADWEDEDFEPTGLDDKKITDKWEGEDEDDNDVKENWDDDEDEEGKKKEETNESKTELPIKKKKRPLKEVLKEKEEKKKEEARLKAQLLKDMEEAKPMTPEEQIAEKLRQQKLQEESDLLLAVDTFGTTKDEISTTNNLDSMNPKTLEEFTEYSKMLVDKLSKMESSALYVQFLDDMLRDLCASLDADDIKKLATTLNLLHSEKVKAQKGKTKGKGKAKKVNLVGATKGGKKDDMDYGLDLGNEFDDFI</sequence>
<dbReference type="GO" id="GO:0003743">
    <property type="term" value="F:translation initiation factor activity"/>
    <property type="evidence" value="ECO:0007669"/>
    <property type="project" value="UniProtKB-UniRule"/>
</dbReference>
<feature type="compositionally biased region" description="Acidic residues" evidence="5">
    <location>
        <begin position="32"/>
        <end position="51"/>
    </location>
</feature>
<dbReference type="KEGG" id="aten:116301515"/>
<dbReference type="HAMAP" id="MF_03009">
    <property type="entry name" value="eIF3j"/>
    <property type="match status" value="1"/>
</dbReference>
<organism evidence="6 7">
    <name type="scientific">Actinia tenebrosa</name>
    <name type="common">Australian red waratah sea anemone</name>
    <dbReference type="NCBI Taxonomy" id="6105"/>
    <lineage>
        <taxon>Eukaryota</taxon>
        <taxon>Metazoa</taxon>
        <taxon>Cnidaria</taxon>
        <taxon>Anthozoa</taxon>
        <taxon>Hexacorallia</taxon>
        <taxon>Actiniaria</taxon>
        <taxon>Actiniidae</taxon>
        <taxon>Actinia</taxon>
    </lineage>
</organism>
<evidence type="ECO:0000313" key="6">
    <source>
        <dbReference type="Proteomes" id="UP000515163"/>
    </source>
</evidence>
<dbReference type="InParanoid" id="A0A6P8IIF1"/>
<dbReference type="FunCoup" id="A0A6P8IIF1">
    <property type="interactions" value="1498"/>
</dbReference>